<dbReference type="RefSeq" id="WP_328776533.1">
    <property type="nucleotide sequence ID" value="NZ_CP108057.1"/>
</dbReference>
<accession>A0ABZ1RR28</accession>
<organism evidence="4 5">
    <name type="scientific">Streptomyces goshikiensis</name>
    <dbReference type="NCBI Taxonomy" id="1942"/>
    <lineage>
        <taxon>Bacteria</taxon>
        <taxon>Bacillati</taxon>
        <taxon>Actinomycetota</taxon>
        <taxon>Actinomycetes</taxon>
        <taxon>Kitasatosporales</taxon>
        <taxon>Streptomycetaceae</taxon>
        <taxon>Streptomyces</taxon>
    </lineage>
</organism>
<reference evidence="4" key="1">
    <citation type="submission" date="2022-10" db="EMBL/GenBank/DDBJ databases">
        <title>The complete genomes of actinobacterial strains from the NBC collection.</title>
        <authorList>
            <person name="Joergensen T.S."/>
            <person name="Alvarez Arevalo M."/>
            <person name="Sterndorff E.B."/>
            <person name="Faurdal D."/>
            <person name="Vuksanovic O."/>
            <person name="Mourched A.-S."/>
            <person name="Charusanti P."/>
            <person name="Shaw S."/>
            <person name="Blin K."/>
            <person name="Weber T."/>
        </authorList>
    </citation>
    <scope>NUCLEOTIDE SEQUENCE</scope>
    <source>
        <strain evidence="4">NBC_00283</strain>
    </source>
</reference>
<dbReference type="Pfam" id="PF14016">
    <property type="entry name" value="DUF4232"/>
    <property type="match status" value="1"/>
</dbReference>
<feature type="chain" id="PRO_5046763542" evidence="2">
    <location>
        <begin position="22"/>
        <end position="209"/>
    </location>
</feature>
<gene>
    <name evidence="4" type="ORF">OHU17_23160</name>
</gene>
<evidence type="ECO:0000256" key="1">
    <source>
        <dbReference type="SAM" id="MobiDB-lite"/>
    </source>
</evidence>
<dbReference type="InterPro" id="IPR025326">
    <property type="entry name" value="DUF4232"/>
</dbReference>
<keyword evidence="5" id="KW-1185">Reference proteome</keyword>
<feature type="region of interest" description="Disordered" evidence="1">
    <location>
        <begin position="26"/>
        <end position="67"/>
    </location>
</feature>
<keyword evidence="2" id="KW-0732">Signal</keyword>
<feature type="domain" description="DUF4232" evidence="3">
    <location>
        <begin position="64"/>
        <end position="203"/>
    </location>
</feature>
<feature type="compositionally biased region" description="Low complexity" evidence="1">
    <location>
        <begin position="37"/>
        <end position="47"/>
    </location>
</feature>
<feature type="compositionally biased region" description="Pro residues" evidence="1">
    <location>
        <begin position="26"/>
        <end position="36"/>
    </location>
</feature>
<dbReference type="EMBL" id="CP108057">
    <property type="protein sequence ID" value="WUO48497.1"/>
    <property type="molecule type" value="Genomic_DNA"/>
</dbReference>
<evidence type="ECO:0000313" key="4">
    <source>
        <dbReference type="EMBL" id="WUO48497.1"/>
    </source>
</evidence>
<dbReference type="PROSITE" id="PS51257">
    <property type="entry name" value="PROKAR_LIPOPROTEIN"/>
    <property type="match status" value="1"/>
</dbReference>
<evidence type="ECO:0000259" key="3">
    <source>
        <dbReference type="Pfam" id="PF14016"/>
    </source>
</evidence>
<feature type="signal peptide" evidence="2">
    <location>
        <begin position="1"/>
        <end position="21"/>
    </location>
</feature>
<sequence>MIAKRWVRGLVGGVIAVGALAGCEVPPPPEAAPGPTAPVRAPSASRPARPPQPERPSQPEAQPCPEGGVRLREAGGDAAMGLRLASLALVNCGTEPYVLDGYPELRVLDRQGAPVEVSAATGTNGVTTSVTGVEAAPRKMTLRPGAEATFSMVWRNTVTDVTVPAVEGWEIELVPRPGAPRVRLRLTQPVDLGNTGRLGYGPWIERETR</sequence>
<dbReference type="Proteomes" id="UP001432075">
    <property type="component" value="Chromosome"/>
</dbReference>
<protein>
    <submittedName>
        <fullName evidence="4">DUF4232 domain-containing protein</fullName>
    </submittedName>
</protein>
<proteinExistence type="predicted"/>
<evidence type="ECO:0000256" key="2">
    <source>
        <dbReference type="SAM" id="SignalP"/>
    </source>
</evidence>
<name>A0ABZ1RR28_9ACTN</name>
<evidence type="ECO:0000313" key="5">
    <source>
        <dbReference type="Proteomes" id="UP001432075"/>
    </source>
</evidence>